<sequence length="90" mass="11063">MISWYIGFNRGFDFSLGKNYKFINKYLTDKEFNMFLATFEMNGYRKTYQSFKLCCELFKYYSNKVSCLGNYNYPNYEKNIENFIRNNYEN</sequence>
<keyword evidence="1" id="KW-0548">Nucleotidyltransferase</keyword>
<reference evidence="1" key="1">
    <citation type="journal article" date="2018" name="Int. J. Antimicrob. Agents">
        <title>Vancomycin resistance in Enterococcus faecium isolated from Danish chicken meat is located on a pVEF4-like plasmid persisting in poultry for 18 years.</title>
        <authorList>
            <person name="Leinweber H."/>
            <person name="Alotaibi S.M.I."/>
            <person name="Overballe-Petersen S."/>
            <person name="Hansen F."/>
            <person name="Hasman H."/>
            <person name="Bortolaia V."/>
            <person name="Hammerum A.M."/>
            <person name="Ingmer H."/>
        </authorList>
    </citation>
    <scope>NUCLEOTIDE SEQUENCE</scope>
    <source>
        <strain evidence="1">HL1</strain>
        <plasmid evidence="1">pVEF4_A</plasmid>
    </source>
</reference>
<dbReference type="AlphaFoldDB" id="A0A2S0T1L4"/>
<organism evidence="1">
    <name type="scientific">Enterococcus faecium</name>
    <name type="common">Streptococcus faecium</name>
    <dbReference type="NCBI Taxonomy" id="1352"/>
    <lineage>
        <taxon>Bacteria</taxon>
        <taxon>Bacillati</taxon>
        <taxon>Bacillota</taxon>
        <taxon>Bacilli</taxon>
        <taxon>Lactobacillales</taxon>
        <taxon>Enterococcaceae</taxon>
        <taxon>Enterococcus</taxon>
    </lineage>
</organism>
<accession>A0A2S0T1L4</accession>
<proteinExistence type="predicted"/>
<protein>
    <submittedName>
        <fullName evidence="1">Aminoglycoside 6-adenylyltransferase</fullName>
        <ecNumber evidence="1">2.7.7.-</ecNumber>
    </submittedName>
</protein>
<dbReference type="SUPFAM" id="SSF81631">
    <property type="entry name" value="PAP/OAS1 substrate-binding domain"/>
    <property type="match status" value="1"/>
</dbReference>
<name>A0A2S0T1L4_ENTFC</name>
<dbReference type="EC" id="2.7.7.-" evidence="1"/>
<dbReference type="GO" id="GO:0016779">
    <property type="term" value="F:nucleotidyltransferase activity"/>
    <property type="evidence" value="ECO:0007669"/>
    <property type="project" value="UniProtKB-KW"/>
</dbReference>
<dbReference type="Gene3D" id="1.20.120.330">
    <property type="entry name" value="Nucleotidyltransferases domain 2"/>
    <property type="match status" value="1"/>
</dbReference>
<dbReference type="Pfam" id="PF04439">
    <property type="entry name" value="Adenyl_transf"/>
    <property type="match status" value="1"/>
</dbReference>
<dbReference type="EMBL" id="MG674582">
    <property type="protein sequence ID" value="AWB15745.1"/>
    <property type="molecule type" value="Genomic_DNA"/>
</dbReference>
<keyword evidence="1" id="KW-0614">Plasmid</keyword>
<keyword evidence="1" id="KW-0808">Transferase</keyword>
<dbReference type="InterPro" id="IPR007530">
    <property type="entry name" value="Aminoglycoside_adenylylTfrase"/>
</dbReference>
<evidence type="ECO:0000313" key="1">
    <source>
        <dbReference type="EMBL" id="AWB15745.1"/>
    </source>
</evidence>
<geneLocation type="plasmid" evidence="1">
    <name>pVEF4_A</name>
</geneLocation>